<dbReference type="Gene3D" id="3.80.10.10">
    <property type="entry name" value="Ribonuclease Inhibitor"/>
    <property type="match status" value="1"/>
</dbReference>
<dbReference type="AlphaFoldDB" id="A0AAD2CXR0"/>
<accession>A0AAD2CXR0</accession>
<evidence type="ECO:0000313" key="1">
    <source>
        <dbReference type="EMBL" id="CAI2374046.1"/>
    </source>
</evidence>
<protein>
    <submittedName>
        <fullName evidence="1">Uncharacterized protein</fullName>
    </submittedName>
</protein>
<organism evidence="1 2">
    <name type="scientific">Euplotes crassus</name>
    <dbReference type="NCBI Taxonomy" id="5936"/>
    <lineage>
        <taxon>Eukaryota</taxon>
        <taxon>Sar</taxon>
        <taxon>Alveolata</taxon>
        <taxon>Ciliophora</taxon>
        <taxon>Intramacronucleata</taxon>
        <taxon>Spirotrichea</taxon>
        <taxon>Hypotrichia</taxon>
        <taxon>Euplotida</taxon>
        <taxon>Euplotidae</taxon>
        <taxon>Moneuplotes</taxon>
    </lineage>
</organism>
<keyword evidence="2" id="KW-1185">Reference proteome</keyword>
<reference evidence="1" key="1">
    <citation type="submission" date="2023-07" db="EMBL/GenBank/DDBJ databases">
        <authorList>
            <consortium name="AG Swart"/>
            <person name="Singh M."/>
            <person name="Singh A."/>
            <person name="Seah K."/>
            <person name="Emmerich C."/>
        </authorList>
    </citation>
    <scope>NUCLEOTIDE SEQUENCE</scope>
    <source>
        <strain evidence="1">DP1</strain>
    </source>
</reference>
<dbReference type="Proteomes" id="UP001295684">
    <property type="component" value="Unassembled WGS sequence"/>
</dbReference>
<dbReference type="EMBL" id="CAMPGE010015422">
    <property type="protein sequence ID" value="CAI2374046.1"/>
    <property type="molecule type" value="Genomic_DNA"/>
</dbReference>
<dbReference type="InterPro" id="IPR032675">
    <property type="entry name" value="LRR_dom_sf"/>
</dbReference>
<proteinExistence type="predicted"/>
<sequence length="295" mass="34223">MVSLLSQDHKRGEMEIVSHYGRERLSSRDLGSLELLEASQHFLLQNQDLHKLEAKLDCFLGEIIFTKHEIPKAIHNMSFRFEYSVESNYIKDTDFVKHRPHKFEQVILLSTVRVRLLSKVMMIFTKNQTKIKIKTFNNPSAFRQKIVINSLISKVHSIKKLQIRRLTISSKQFVHILLSGASLKIFEILDCIINGPILKITHSKRSSNLKKIDIWWKNVTPDNYSALSALSTQKPALKQETLKTDYYEKIFSNISQCPCVETLSKVTVYWSSLQKIAIDELQKKYAHCKVEFTPS</sequence>
<gene>
    <name evidence="1" type="ORF">ECRASSUSDP1_LOCUS15396</name>
</gene>
<name>A0AAD2CXR0_EUPCR</name>
<comment type="caution">
    <text evidence="1">The sequence shown here is derived from an EMBL/GenBank/DDBJ whole genome shotgun (WGS) entry which is preliminary data.</text>
</comment>
<evidence type="ECO:0000313" key="2">
    <source>
        <dbReference type="Proteomes" id="UP001295684"/>
    </source>
</evidence>